<sequence length="118" mass="12325">MRSATASSDVTVSWLRRSTMARCSVREGTGMAASRKAPTSSEGTAPGRAKGAMEIEPSAKRRYVGSISPTGVMPSILLSMHEGTARVAVRARRRAAPILAMTQVPGANVVAPSREAVS</sequence>
<gene>
    <name evidence="2" type="ORF">FM110_12460</name>
</gene>
<name>A0A1X6X7M8_9MICO</name>
<dbReference type="EMBL" id="FWFG01000108">
    <property type="protein sequence ID" value="SLM95232.1"/>
    <property type="molecule type" value="Genomic_DNA"/>
</dbReference>
<accession>A0A1X6X7M8</accession>
<evidence type="ECO:0000256" key="1">
    <source>
        <dbReference type="SAM" id="MobiDB-lite"/>
    </source>
</evidence>
<protein>
    <submittedName>
        <fullName evidence="2">Uncharacterized protein</fullName>
    </submittedName>
</protein>
<evidence type="ECO:0000313" key="3">
    <source>
        <dbReference type="Proteomes" id="UP000195981"/>
    </source>
</evidence>
<proteinExistence type="predicted"/>
<dbReference type="Proteomes" id="UP000195981">
    <property type="component" value="Unassembled WGS sequence"/>
</dbReference>
<organism evidence="2 3">
    <name type="scientific">Brachybacterium nesterenkovii</name>
    <dbReference type="NCBI Taxonomy" id="47847"/>
    <lineage>
        <taxon>Bacteria</taxon>
        <taxon>Bacillati</taxon>
        <taxon>Actinomycetota</taxon>
        <taxon>Actinomycetes</taxon>
        <taxon>Micrococcales</taxon>
        <taxon>Dermabacteraceae</taxon>
        <taxon>Brachybacterium</taxon>
    </lineage>
</organism>
<reference evidence="2 3" key="1">
    <citation type="submission" date="2017-02" db="EMBL/GenBank/DDBJ databases">
        <authorList>
            <person name="Peterson S.W."/>
        </authorList>
    </citation>
    <scope>NUCLEOTIDE SEQUENCE [LARGE SCALE GENOMIC DNA]</scope>
    <source>
        <strain evidence="2 3">CIP104813</strain>
    </source>
</reference>
<keyword evidence="3" id="KW-1185">Reference proteome</keyword>
<feature type="region of interest" description="Disordered" evidence="1">
    <location>
        <begin position="26"/>
        <end position="57"/>
    </location>
</feature>
<evidence type="ECO:0000313" key="2">
    <source>
        <dbReference type="EMBL" id="SLM95232.1"/>
    </source>
</evidence>
<dbReference type="AlphaFoldDB" id="A0A1X6X7M8"/>